<dbReference type="InterPro" id="IPR029046">
    <property type="entry name" value="LolA/LolB/LppX"/>
</dbReference>
<dbReference type="Gene3D" id="2.50.20.10">
    <property type="entry name" value="Lipoprotein localisation LolA/LolB/LppX"/>
    <property type="match status" value="1"/>
</dbReference>
<keyword evidence="9" id="KW-0449">Lipoprotein</keyword>
<sequence length="254" mass="28831">MNVMKNRLITRCLSTCFLSLYLFSLCLSPSAQAVAPSESRSGEGIRAGEAAGKNVKNDPQAFSELVKKLDAFEVFFAHFEQQSVSENGRKRVEGGEVWLKKPGQFRWQTNEPFKQVIVSQRDKTWAIDEDLMQVVIRRQEDISGNTPAQLLSGNARHFLSAYHVMQRRDGKDDVYTLVPVKDNDLFEKLEMIFTGNILKAIVLNDVLGGHRRIVFSDVKSGSSKQFPFDNNLFIARVPEDFDVIDETVGRQQKR</sequence>
<keyword evidence="8" id="KW-0143">Chaperone</keyword>
<proteinExistence type="inferred from homology"/>
<comment type="similarity">
    <text evidence="2">Belongs to the LolA family.</text>
</comment>
<evidence type="ECO:0000256" key="4">
    <source>
        <dbReference type="ARBA" id="ARBA00014035"/>
    </source>
</evidence>
<evidence type="ECO:0000256" key="7">
    <source>
        <dbReference type="ARBA" id="ARBA00022927"/>
    </source>
</evidence>
<evidence type="ECO:0000256" key="1">
    <source>
        <dbReference type="ARBA" id="ARBA00004418"/>
    </source>
</evidence>
<dbReference type="InterPro" id="IPR004564">
    <property type="entry name" value="OM_lipoprot_carrier_LolA-like"/>
</dbReference>
<reference evidence="9" key="1">
    <citation type="journal article" date="2017" name="Appl. Environ. Microbiol.">
        <title>Molecular characterization of an Endozoicomonas-like organism causing infection in king scallop Pecten maximus L.</title>
        <authorList>
            <person name="Cano I."/>
            <person name="van Aerle R."/>
            <person name="Ross S."/>
            <person name="Verner-Jeffreys D.W."/>
            <person name="Paley R.K."/>
            <person name="Rimmer G."/>
            <person name="Ryder D."/>
            <person name="Hooper P."/>
            <person name="Stone D."/>
            <person name="Feist S.W."/>
        </authorList>
    </citation>
    <scope>NUCLEOTIDE SEQUENCE</scope>
</reference>
<dbReference type="PANTHER" id="PTHR35869">
    <property type="entry name" value="OUTER-MEMBRANE LIPOPROTEIN CARRIER PROTEIN"/>
    <property type="match status" value="1"/>
</dbReference>
<comment type="caution">
    <text evidence="9">The sequence shown here is derived from an EMBL/GenBank/DDBJ whole genome shotgun (WGS) entry which is preliminary data.</text>
</comment>
<dbReference type="NCBIfam" id="TIGR00547">
    <property type="entry name" value="lolA"/>
    <property type="match status" value="1"/>
</dbReference>
<dbReference type="GO" id="GO:0030288">
    <property type="term" value="C:outer membrane-bounded periplasmic space"/>
    <property type="evidence" value="ECO:0007669"/>
    <property type="project" value="TreeGrafter"/>
</dbReference>
<keyword evidence="7" id="KW-0653">Protein transport</keyword>
<evidence type="ECO:0000256" key="3">
    <source>
        <dbReference type="ARBA" id="ARBA00011245"/>
    </source>
</evidence>
<dbReference type="Pfam" id="PF03548">
    <property type="entry name" value="LolA"/>
    <property type="match status" value="1"/>
</dbReference>
<protein>
    <recommendedName>
        <fullName evidence="4">Outer-membrane lipoprotein carrier protein</fullName>
    </recommendedName>
</protein>
<keyword evidence="6" id="KW-0574">Periplasm</keyword>
<evidence type="ECO:0000256" key="5">
    <source>
        <dbReference type="ARBA" id="ARBA00022448"/>
    </source>
</evidence>
<organism evidence="9">
    <name type="scientific">invertebrate metagenome</name>
    <dbReference type="NCBI Taxonomy" id="1711999"/>
    <lineage>
        <taxon>unclassified sequences</taxon>
        <taxon>metagenomes</taxon>
        <taxon>organismal metagenomes</taxon>
    </lineage>
</organism>
<evidence type="ECO:0000256" key="2">
    <source>
        <dbReference type="ARBA" id="ARBA00007615"/>
    </source>
</evidence>
<comment type="subcellular location">
    <subcellularLocation>
        <location evidence="1">Periplasm</location>
    </subcellularLocation>
</comment>
<evidence type="ECO:0000313" key="9">
    <source>
        <dbReference type="EMBL" id="PJE80503.1"/>
    </source>
</evidence>
<dbReference type="CDD" id="cd16325">
    <property type="entry name" value="LolA"/>
    <property type="match status" value="1"/>
</dbReference>
<dbReference type="EMBL" id="NSIT01000015">
    <property type="protein sequence ID" value="PJE80503.1"/>
    <property type="molecule type" value="Genomic_DNA"/>
</dbReference>
<dbReference type="PANTHER" id="PTHR35869:SF1">
    <property type="entry name" value="OUTER-MEMBRANE LIPOPROTEIN CARRIER PROTEIN"/>
    <property type="match status" value="1"/>
</dbReference>
<gene>
    <name evidence="9" type="primary">lolA</name>
    <name evidence="9" type="ORF">CI610_00531</name>
</gene>
<dbReference type="SUPFAM" id="SSF89392">
    <property type="entry name" value="Prokaryotic lipoproteins and lipoprotein localization factors"/>
    <property type="match status" value="1"/>
</dbReference>
<accession>A0A2H9TBD0</accession>
<dbReference type="InterPro" id="IPR018323">
    <property type="entry name" value="OM_lipoprot_carrier_LolA_Pbac"/>
</dbReference>
<evidence type="ECO:0000256" key="8">
    <source>
        <dbReference type="ARBA" id="ARBA00023186"/>
    </source>
</evidence>
<keyword evidence="5" id="KW-0813">Transport</keyword>
<name>A0A2H9TBD0_9ZZZZ</name>
<dbReference type="GO" id="GO:0042953">
    <property type="term" value="P:lipoprotein transport"/>
    <property type="evidence" value="ECO:0007669"/>
    <property type="project" value="InterPro"/>
</dbReference>
<evidence type="ECO:0000256" key="6">
    <source>
        <dbReference type="ARBA" id="ARBA00022764"/>
    </source>
</evidence>
<comment type="subunit">
    <text evidence="3">Monomer.</text>
</comment>
<dbReference type="GO" id="GO:0044874">
    <property type="term" value="P:lipoprotein localization to outer membrane"/>
    <property type="evidence" value="ECO:0007669"/>
    <property type="project" value="TreeGrafter"/>
</dbReference>
<dbReference type="AlphaFoldDB" id="A0A2H9TBD0"/>